<accession>A0A433NHC5</accession>
<dbReference type="SUPFAM" id="SSF50974">
    <property type="entry name" value="Nitrous oxide reductase, N-terminal domain"/>
    <property type="match status" value="1"/>
</dbReference>
<dbReference type="AlphaFoldDB" id="A0A433NHC5"/>
<dbReference type="InterPro" id="IPR011045">
    <property type="entry name" value="N2O_reductase_N"/>
</dbReference>
<proteinExistence type="predicted"/>
<feature type="transmembrane region" description="Helical" evidence="1">
    <location>
        <begin position="563"/>
        <end position="581"/>
    </location>
</feature>
<keyword evidence="1" id="KW-1133">Transmembrane helix</keyword>
<name>A0A433NHC5_CHLFR</name>
<reference evidence="4 5" key="1">
    <citation type="journal article" date="2019" name="Genome Biol. Evol.">
        <title>Day and night: Metabolic profiles and evolutionary relationships of six axenic non-marine cyanobacteria.</title>
        <authorList>
            <person name="Will S.E."/>
            <person name="Henke P."/>
            <person name="Boedeker C."/>
            <person name="Huang S."/>
            <person name="Brinkmann H."/>
            <person name="Rohde M."/>
            <person name="Jarek M."/>
            <person name="Friedl T."/>
            <person name="Seufert S."/>
            <person name="Schumacher M."/>
            <person name="Overmann J."/>
            <person name="Neumann-Schaal M."/>
            <person name="Petersen J."/>
        </authorList>
    </citation>
    <scope>NUCLEOTIDE SEQUENCE [LARGE SCALE GENOMIC DNA]</scope>
    <source>
        <strain evidence="4 5">PCC 6912</strain>
    </source>
</reference>
<evidence type="ECO:0000256" key="2">
    <source>
        <dbReference type="SAM" id="SignalP"/>
    </source>
</evidence>
<dbReference type="InterPro" id="IPR055188">
    <property type="entry name" value="Choice_anch_I"/>
</dbReference>
<feature type="signal peptide" evidence="2">
    <location>
        <begin position="1"/>
        <end position="28"/>
    </location>
</feature>
<evidence type="ECO:0000259" key="3">
    <source>
        <dbReference type="Pfam" id="PF22494"/>
    </source>
</evidence>
<evidence type="ECO:0000313" key="5">
    <source>
        <dbReference type="Proteomes" id="UP000268857"/>
    </source>
</evidence>
<dbReference type="InterPro" id="IPR015943">
    <property type="entry name" value="WD40/YVTN_repeat-like_dom_sf"/>
</dbReference>
<feature type="domain" description="Choice-of-anchor I" evidence="3">
    <location>
        <begin position="40"/>
        <end position="554"/>
    </location>
</feature>
<dbReference type="Proteomes" id="UP000268857">
    <property type="component" value="Unassembled WGS sequence"/>
</dbReference>
<evidence type="ECO:0000313" key="4">
    <source>
        <dbReference type="EMBL" id="RUR81719.1"/>
    </source>
</evidence>
<dbReference type="NCBIfam" id="NF038117">
    <property type="entry name" value="choice_anch_I"/>
    <property type="match status" value="1"/>
</dbReference>
<feature type="chain" id="PRO_5019378477" evidence="2">
    <location>
        <begin position="29"/>
        <end position="587"/>
    </location>
</feature>
<organism evidence="4 5">
    <name type="scientific">Chlorogloeopsis fritschii PCC 6912</name>
    <dbReference type="NCBI Taxonomy" id="211165"/>
    <lineage>
        <taxon>Bacteria</taxon>
        <taxon>Bacillati</taxon>
        <taxon>Cyanobacteriota</taxon>
        <taxon>Cyanophyceae</taxon>
        <taxon>Nostocales</taxon>
        <taxon>Chlorogloeopsidaceae</taxon>
        <taxon>Chlorogloeopsis</taxon>
    </lineage>
</organism>
<dbReference type="InterPro" id="IPR052956">
    <property type="entry name" value="Mesenchyme-surface_protein"/>
</dbReference>
<dbReference type="STRING" id="211165.GCA_000317285_04102"/>
<dbReference type="PANTHER" id="PTHR46928:SF1">
    <property type="entry name" value="MESENCHYME-SPECIFIC CELL SURFACE GLYCOPROTEIN"/>
    <property type="match status" value="1"/>
</dbReference>
<sequence length="587" mass="64109">MTINIKKLIGLVALSAALLVALATPVNAVLLKPIGTYSTGLFDAGAAEIPTYDPKTQRLFVVNGASNSIDVISIKEPTNPSLVSAIDISRFGSSVNSVAFNNGILAAAIDADNPQDPGKVVFFDANGEFIQSVTVGAIPDMLTFTPDGTRVLVANEGEPNQNYDVDPEGSVSIINLLGSSPGKKPAAVVQGQILNHNADIARRFNPSVVNVSFTKFNSQIDKLRAAGVRIFGPNATVAQDLEPEYITVADDGNKAWVVLQENNAIAVLDLINNEFTDIIPLGFQDHSLGENALDVSDRDSVINIANWPILGMYQPDGITSYKVRGKTYIVTANEGDARDYDAFSEEVRSGNNRYQLDSNVFPNATELKRPENLGRLTVTNTLGDVNGDGRFEQIYSFGSRSFSIWEWDEANNKLSRVYDSGSEFERITAQRFPNFFNSNHVENSFDTRSDDKGPEPEDVKIARINGRFYAFIGLERISGVMIYDVSDPHKPVFVNYFNNRNFNVPTNFGDQTNPAVGDLGAEGLLFIPATDSPNRQPLLVVANEVSGTTTLFSIDIPRGRRSFNQPGLIFGIIAFGSMGIWKFKRQR</sequence>
<protein>
    <submittedName>
        <fullName evidence="4">Alkaline phosphatase</fullName>
    </submittedName>
</protein>
<dbReference type="Pfam" id="PF22494">
    <property type="entry name" value="choice_anch_I"/>
    <property type="match status" value="1"/>
</dbReference>
<comment type="caution">
    <text evidence="4">The sequence shown here is derived from an EMBL/GenBank/DDBJ whole genome shotgun (WGS) entry which is preliminary data.</text>
</comment>
<dbReference type="EMBL" id="RSCJ01000009">
    <property type="protein sequence ID" value="RUR81719.1"/>
    <property type="molecule type" value="Genomic_DNA"/>
</dbReference>
<gene>
    <name evidence="4" type="ORF">PCC6912_25880</name>
</gene>
<keyword evidence="1" id="KW-0812">Transmembrane</keyword>
<dbReference type="RefSeq" id="WP_016875339.1">
    <property type="nucleotide sequence ID" value="NZ_AJLN01000101.1"/>
</dbReference>
<keyword evidence="1" id="KW-0472">Membrane</keyword>
<keyword evidence="2" id="KW-0732">Signal</keyword>
<dbReference type="SUPFAM" id="SSF63825">
    <property type="entry name" value="YWTD domain"/>
    <property type="match status" value="1"/>
</dbReference>
<keyword evidence="5" id="KW-1185">Reference proteome</keyword>
<dbReference type="Gene3D" id="2.130.10.10">
    <property type="entry name" value="YVTN repeat-like/Quinoprotein amine dehydrogenase"/>
    <property type="match status" value="1"/>
</dbReference>
<dbReference type="PANTHER" id="PTHR46928">
    <property type="entry name" value="MESENCHYME-SPECIFIC CELL SURFACE GLYCOPROTEIN"/>
    <property type="match status" value="1"/>
</dbReference>
<evidence type="ECO:0000256" key="1">
    <source>
        <dbReference type="SAM" id="Phobius"/>
    </source>
</evidence>
<dbReference type="OrthoDB" id="9768561at2"/>